<accession>A0AA90UEI6</accession>
<sequence length="123" mass="14168">MEEEMSKELAPLLGLMLARKITTRTLIKREFGIDYKTIAKLVDAGQTVTTVTILKLGYVIAHYLHLEKLKLEKLDSLASEVKKRMDIFCDLDSKYRALYGFTATFVLQQIKNNEDLRKMVNPE</sequence>
<evidence type="ECO:0000313" key="2">
    <source>
        <dbReference type="Proteomes" id="UP000442105"/>
    </source>
</evidence>
<protein>
    <submittedName>
        <fullName evidence="1">Uncharacterized protein</fullName>
    </submittedName>
</protein>
<reference evidence="2" key="1">
    <citation type="submission" date="2019-09" db="EMBL/GenBank/DDBJ databases">
        <title>Distinct polysaccharide growth profiles of human intestinal Prevotella copri isolates.</title>
        <authorList>
            <person name="Fehlner-Peach H."/>
            <person name="Magnabosco C."/>
            <person name="Raghavan V."/>
            <person name="Scher J.U."/>
            <person name="Tett A."/>
            <person name="Cox L.M."/>
            <person name="Gottsegen C."/>
            <person name="Watters A."/>
            <person name="Wiltshire- Gordon J.D."/>
            <person name="Segata N."/>
            <person name="Bonneau R."/>
            <person name="Littman D.R."/>
        </authorList>
    </citation>
    <scope>NUCLEOTIDE SEQUENCE [LARGE SCALE GENOMIC DNA]</scope>
    <source>
        <strain evidence="2">iAQ1179</strain>
    </source>
</reference>
<gene>
    <name evidence="1" type="ORF">F7D95_04615</name>
</gene>
<dbReference type="EMBL" id="VZCW01000111">
    <property type="protein sequence ID" value="MQN12114.1"/>
    <property type="molecule type" value="Genomic_DNA"/>
</dbReference>
<name>A0AA90UEI6_9BACT</name>
<dbReference type="AlphaFoldDB" id="A0AA90UEI6"/>
<proteinExistence type="predicted"/>
<comment type="caution">
    <text evidence="1">The sequence shown here is derived from an EMBL/GenBank/DDBJ whole genome shotgun (WGS) entry which is preliminary data.</text>
</comment>
<dbReference type="Proteomes" id="UP000442105">
    <property type="component" value="Unassembled WGS sequence"/>
</dbReference>
<organism evidence="1 2">
    <name type="scientific">Segatella copri</name>
    <dbReference type="NCBI Taxonomy" id="165179"/>
    <lineage>
        <taxon>Bacteria</taxon>
        <taxon>Pseudomonadati</taxon>
        <taxon>Bacteroidota</taxon>
        <taxon>Bacteroidia</taxon>
        <taxon>Bacteroidales</taxon>
        <taxon>Prevotellaceae</taxon>
        <taxon>Segatella</taxon>
    </lineage>
</organism>
<dbReference type="RefSeq" id="WP_153128116.1">
    <property type="nucleotide sequence ID" value="NZ_VZCW01000111.1"/>
</dbReference>
<evidence type="ECO:0000313" key="1">
    <source>
        <dbReference type="EMBL" id="MQN12114.1"/>
    </source>
</evidence>